<evidence type="ECO:0000313" key="2">
    <source>
        <dbReference type="EMBL" id="MCK0199084.1"/>
    </source>
</evidence>
<name>A0ABT0DGR9_9HYPH</name>
<dbReference type="PROSITE" id="PS51257">
    <property type="entry name" value="PROKAR_LIPOPROTEIN"/>
    <property type="match status" value="1"/>
</dbReference>
<accession>A0ABT0DGR9</accession>
<dbReference type="RefSeq" id="WP_247030979.1">
    <property type="nucleotide sequence ID" value="NZ_JALKCH010000021.1"/>
</dbReference>
<gene>
    <name evidence="2" type="ORF">MWN34_19480</name>
</gene>
<dbReference type="EMBL" id="JALKCH010000021">
    <property type="protein sequence ID" value="MCK0199084.1"/>
    <property type="molecule type" value="Genomic_DNA"/>
</dbReference>
<proteinExistence type="predicted"/>
<comment type="caution">
    <text evidence="2">The sequence shown here is derived from an EMBL/GenBank/DDBJ whole genome shotgun (WGS) entry which is preliminary data.</text>
</comment>
<dbReference type="Proteomes" id="UP001203284">
    <property type="component" value="Unassembled WGS sequence"/>
</dbReference>
<organism evidence="2 3">
    <name type="scientific">Ancylobacter crimeensis</name>
    <dbReference type="NCBI Taxonomy" id="2579147"/>
    <lineage>
        <taxon>Bacteria</taxon>
        <taxon>Pseudomonadati</taxon>
        <taxon>Pseudomonadota</taxon>
        <taxon>Alphaproteobacteria</taxon>
        <taxon>Hyphomicrobiales</taxon>
        <taxon>Xanthobacteraceae</taxon>
        <taxon>Ancylobacter</taxon>
    </lineage>
</organism>
<feature type="signal peptide" evidence="1">
    <location>
        <begin position="1"/>
        <end position="22"/>
    </location>
</feature>
<feature type="chain" id="PRO_5045445699" evidence="1">
    <location>
        <begin position="23"/>
        <end position="125"/>
    </location>
</feature>
<keyword evidence="3" id="KW-1185">Reference proteome</keyword>
<sequence>MKVSKMVVAAVLGLALAGCATADQSRENMLVAAGFRIRLADTPEKVASLKAFPPHQFFAQNQNGQPTFFYADPTVCGCLYYGTMDNLQAYQQMVFRQKLADEQQMTAMMNQNTAFDFGPWGPPFW</sequence>
<reference evidence="2 3" key="1">
    <citation type="submission" date="2022-04" db="EMBL/GenBank/DDBJ databases">
        <authorList>
            <person name="Grouzdev D.S."/>
            <person name="Pantiukh K.S."/>
            <person name="Krutkina M.S."/>
        </authorList>
    </citation>
    <scope>NUCLEOTIDE SEQUENCE [LARGE SCALE GENOMIC DNA]</scope>
    <source>
        <strain evidence="2 3">6x-1</strain>
    </source>
</reference>
<keyword evidence="1" id="KW-0732">Signal</keyword>
<protein>
    <submittedName>
        <fullName evidence="2">Uncharacterized protein</fullName>
    </submittedName>
</protein>
<evidence type="ECO:0000256" key="1">
    <source>
        <dbReference type="SAM" id="SignalP"/>
    </source>
</evidence>
<evidence type="ECO:0000313" key="3">
    <source>
        <dbReference type="Proteomes" id="UP001203284"/>
    </source>
</evidence>